<comment type="caution">
    <text evidence="1">The sequence shown here is derived from an EMBL/GenBank/DDBJ whole genome shotgun (WGS) entry which is preliminary data.</text>
</comment>
<organism evidence="1 2">
    <name type="scientific">Cardiobacterium valvarum F0432</name>
    <dbReference type="NCBI Taxonomy" id="797473"/>
    <lineage>
        <taxon>Bacteria</taxon>
        <taxon>Pseudomonadati</taxon>
        <taxon>Pseudomonadota</taxon>
        <taxon>Gammaproteobacteria</taxon>
        <taxon>Cardiobacteriales</taxon>
        <taxon>Cardiobacteriaceae</taxon>
        <taxon>Cardiobacterium</taxon>
    </lineage>
</organism>
<dbReference type="EMBL" id="AGCM01000101">
    <property type="protein sequence ID" value="EHM53409.1"/>
    <property type="molecule type" value="Genomic_DNA"/>
</dbReference>
<reference evidence="1 2" key="1">
    <citation type="submission" date="2011-08" db="EMBL/GenBank/DDBJ databases">
        <authorList>
            <person name="Weinstock G."/>
            <person name="Sodergren E."/>
            <person name="Clifton S."/>
            <person name="Fulton L."/>
            <person name="Fulton B."/>
            <person name="Courtney L."/>
            <person name="Fronick C."/>
            <person name="Harrison M."/>
            <person name="Strong C."/>
            <person name="Farmer C."/>
            <person name="Delahaunty K."/>
            <person name="Markovic C."/>
            <person name="Hall O."/>
            <person name="Minx P."/>
            <person name="Tomlinson C."/>
            <person name="Mitreva M."/>
            <person name="Hou S."/>
            <person name="Chen J."/>
            <person name="Wollam A."/>
            <person name="Pepin K.H."/>
            <person name="Johnson M."/>
            <person name="Bhonagiri V."/>
            <person name="Zhang X."/>
            <person name="Suruliraj S."/>
            <person name="Warren W."/>
            <person name="Chinwalla A."/>
            <person name="Mardis E.R."/>
            <person name="Wilson R.K."/>
        </authorList>
    </citation>
    <scope>NUCLEOTIDE SEQUENCE [LARGE SCALE GENOMIC DNA]</scope>
    <source>
        <strain evidence="1 2">F0432</strain>
    </source>
</reference>
<dbReference type="AlphaFoldDB" id="G9ZG53"/>
<name>G9ZG53_9GAMM</name>
<sequence length="261" mass="28885">MSVFTLRGHHALRGLDVFAFTGDIHMNQEIAPERHITFWQVLIALITDPGSRAAFKEGWKRGTAMWEAEQKALAAMPADNNKIAEPFADTIIGPEDAWDIAETEVSATASLENIAANAPAELPENSHLHQDSDDAWDYLAAENNLPDFPELPAETGITDAESIPELDVERQTDDAWDYAETAYPSTHITVDEAWDEPDTAHPAAQTLIQATTAPVDCRREDIPSAMSALRLADLWEDVPPQPTAEQSPPPHPLSTYKNIWW</sequence>
<protein>
    <submittedName>
        <fullName evidence="1">Uncharacterized protein</fullName>
    </submittedName>
</protein>
<evidence type="ECO:0000313" key="1">
    <source>
        <dbReference type="EMBL" id="EHM53409.1"/>
    </source>
</evidence>
<accession>G9ZG53</accession>
<proteinExistence type="predicted"/>
<evidence type="ECO:0000313" key="2">
    <source>
        <dbReference type="Proteomes" id="UP000004750"/>
    </source>
</evidence>
<dbReference type="HOGENOM" id="CLU_1064318_0_0_6"/>
<dbReference type="Proteomes" id="UP000004750">
    <property type="component" value="Unassembled WGS sequence"/>
</dbReference>
<dbReference type="STRING" id="797473.HMPREF9080_01767"/>
<gene>
    <name evidence="1" type="ORF">HMPREF9080_01767</name>
</gene>